<accession>A0A4R2L0B7</accession>
<dbReference type="PANTHER" id="PTHR30034:SF3">
    <property type="entry name" value="FLAGELLAR MOTOR SWITCH PROTEIN FLIM"/>
    <property type="match status" value="1"/>
</dbReference>
<keyword evidence="3 10" id="KW-1003">Cell membrane</keyword>
<evidence type="ECO:0000256" key="8">
    <source>
        <dbReference type="ARBA" id="ARBA00023143"/>
    </source>
</evidence>
<evidence type="ECO:0000256" key="4">
    <source>
        <dbReference type="ARBA" id="ARBA00022500"/>
    </source>
</evidence>
<reference evidence="12 13" key="1">
    <citation type="submission" date="2019-03" db="EMBL/GenBank/DDBJ databases">
        <title>Genomic Encyclopedia of Type Strains, Phase IV (KMG-IV): sequencing the most valuable type-strain genomes for metagenomic binning, comparative biology and taxonomic classification.</title>
        <authorList>
            <person name="Goeker M."/>
        </authorList>
    </citation>
    <scope>NUCLEOTIDE SEQUENCE [LARGE SCALE GENOMIC DNA]</scope>
    <source>
        <strain evidence="12 13">DSM 25287</strain>
    </source>
</reference>
<gene>
    <name evidence="12" type="ORF">EV699_11859</name>
</gene>
<dbReference type="InterPro" id="IPR036429">
    <property type="entry name" value="SpoA-like_sf"/>
</dbReference>
<keyword evidence="12" id="KW-0966">Cell projection</keyword>
<evidence type="ECO:0000256" key="2">
    <source>
        <dbReference type="ARBA" id="ARBA00021898"/>
    </source>
</evidence>
<dbReference type="Proteomes" id="UP000295765">
    <property type="component" value="Unassembled WGS sequence"/>
</dbReference>
<evidence type="ECO:0000256" key="7">
    <source>
        <dbReference type="ARBA" id="ARBA00023136"/>
    </source>
</evidence>
<keyword evidence="5 10" id="KW-0997">Cell inner membrane</keyword>
<comment type="similarity">
    <text evidence="1 10">Belongs to the FliM family.</text>
</comment>
<dbReference type="CDD" id="cd17908">
    <property type="entry name" value="FliM"/>
    <property type="match status" value="1"/>
</dbReference>
<evidence type="ECO:0000256" key="6">
    <source>
        <dbReference type="ARBA" id="ARBA00022779"/>
    </source>
</evidence>
<keyword evidence="13" id="KW-1185">Reference proteome</keyword>
<dbReference type="GO" id="GO:0071978">
    <property type="term" value="P:bacterial-type flagellum-dependent swarming motility"/>
    <property type="evidence" value="ECO:0007669"/>
    <property type="project" value="TreeGrafter"/>
</dbReference>
<evidence type="ECO:0000256" key="1">
    <source>
        <dbReference type="ARBA" id="ARBA00011049"/>
    </source>
</evidence>
<keyword evidence="8 10" id="KW-0975">Bacterial flagellum</keyword>
<dbReference type="PIRSF" id="PIRSF002888">
    <property type="entry name" value="FliM"/>
    <property type="match status" value="1"/>
</dbReference>
<dbReference type="RefSeq" id="WP_132544556.1">
    <property type="nucleotide sequence ID" value="NZ_SLWY01000018.1"/>
</dbReference>
<dbReference type="PANTHER" id="PTHR30034">
    <property type="entry name" value="FLAGELLAR MOTOR SWITCH PROTEIN FLIM"/>
    <property type="match status" value="1"/>
</dbReference>
<protein>
    <recommendedName>
        <fullName evidence="2 10">Flagellar motor switch protein FliM</fullName>
    </recommendedName>
</protein>
<name>A0A4R2L0B7_9GAMM</name>
<dbReference type="GO" id="GO:0050918">
    <property type="term" value="P:positive chemotaxis"/>
    <property type="evidence" value="ECO:0007669"/>
    <property type="project" value="TreeGrafter"/>
</dbReference>
<dbReference type="SUPFAM" id="SSF103039">
    <property type="entry name" value="CheC-like"/>
    <property type="match status" value="1"/>
</dbReference>
<evidence type="ECO:0000259" key="11">
    <source>
        <dbReference type="Pfam" id="PF01052"/>
    </source>
</evidence>
<dbReference type="AlphaFoldDB" id="A0A4R2L0B7"/>
<dbReference type="InterPro" id="IPR001543">
    <property type="entry name" value="FliN-like_C"/>
</dbReference>
<dbReference type="OrthoDB" id="9806941at2"/>
<dbReference type="EMBL" id="SLWY01000018">
    <property type="protein sequence ID" value="TCO79673.1"/>
    <property type="molecule type" value="Genomic_DNA"/>
</dbReference>
<dbReference type="Gene3D" id="2.30.330.10">
    <property type="entry name" value="SpoA-like"/>
    <property type="match status" value="1"/>
</dbReference>
<keyword evidence="4 10" id="KW-0145">Chemotaxis</keyword>
<dbReference type="Gene3D" id="3.40.1550.10">
    <property type="entry name" value="CheC-like"/>
    <property type="match status" value="1"/>
</dbReference>
<keyword evidence="12" id="KW-0969">Cilium</keyword>
<keyword evidence="7 10" id="KW-0472">Membrane</keyword>
<evidence type="ECO:0000256" key="9">
    <source>
        <dbReference type="ARBA" id="ARBA00025044"/>
    </source>
</evidence>
<dbReference type="SUPFAM" id="SSF101801">
    <property type="entry name" value="Surface presentation of antigens (SPOA)"/>
    <property type="match status" value="1"/>
</dbReference>
<proteinExistence type="inferred from homology"/>
<keyword evidence="12" id="KW-0282">Flagellum</keyword>
<keyword evidence="6 10" id="KW-0283">Flagellar rotation</keyword>
<comment type="caution">
    <text evidence="12">The sequence shown here is derived from an EMBL/GenBank/DDBJ whole genome shotgun (WGS) entry which is preliminary data.</text>
</comment>
<comment type="function">
    <text evidence="9 10">FliM is one of three proteins (FliG, FliN, FliM) that forms the rotor-mounted switch complex (C ring), located at the base of the basal body. This complex interacts with the CheY and CheZ chemotaxis proteins, in addition to contacting components of the motor that determine the direction of flagellar rotation.</text>
</comment>
<evidence type="ECO:0000256" key="10">
    <source>
        <dbReference type="PIRNR" id="PIRNR002888"/>
    </source>
</evidence>
<organism evidence="12 13">
    <name type="scientific">Plasticicumulans lactativorans</name>
    <dbReference type="NCBI Taxonomy" id="1133106"/>
    <lineage>
        <taxon>Bacteria</taxon>
        <taxon>Pseudomonadati</taxon>
        <taxon>Pseudomonadota</taxon>
        <taxon>Gammaproteobacteria</taxon>
        <taxon>Candidatus Competibacteraceae</taxon>
        <taxon>Plasticicumulans</taxon>
    </lineage>
</organism>
<dbReference type="InterPro" id="IPR001689">
    <property type="entry name" value="Flag_FliM"/>
</dbReference>
<dbReference type="GO" id="GO:0005886">
    <property type="term" value="C:plasma membrane"/>
    <property type="evidence" value="ECO:0007669"/>
    <property type="project" value="UniProtKB-SubCell"/>
</dbReference>
<dbReference type="InterPro" id="IPR028976">
    <property type="entry name" value="CheC-like_sf"/>
</dbReference>
<comment type="subcellular location">
    <subcellularLocation>
        <location evidence="10">Cell inner membrane</location>
        <topology evidence="10">Peripheral membrane protein</topology>
    </subcellularLocation>
    <subcellularLocation>
        <location evidence="10">Bacterial flagellum basal body</location>
    </subcellularLocation>
</comment>
<dbReference type="GO" id="GO:0009425">
    <property type="term" value="C:bacterial-type flagellum basal body"/>
    <property type="evidence" value="ECO:0007669"/>
    <property type="project" value="UniProtKB-SubCell"/>
</dbReference>
<dbReference type="GO" id="GO:0003774">
    <property type="term" value="F:cytoskeletal motor activity"/>
    <property type="evidence" value="ECO:0007669"/>
    <property type="project" value="InterPro"/>
</dbReference>
<dbReference type="Pfam" id="PF02154">
    <property type="entry name" value="FliM"/>
    <property type="match status" value="1"/>
</dbReference>
<sequence length="338" mass="35989">MSTEGLLTPDELDALMEAATGGRTGAGGGDAADVVVLPYDLASPENALAGILPALTTVQQRLLHHLATGFHELLRREVAFSTGEVHVQVCQDFASSLCAPCSTHVIGLAPLIGPGLLVFDQPLVFALVGAYFGGQGAIYSPNGRRDFTAAESRMIQRLLGLFSRALLAAWKPFLSLAFAVAATESNPHFVTALNPAEPLIVTTFETEVDGTRGAIHLALPCAMFETVRAQLIATLAREHPRHDERLAQRLRDGLQASRIEARAVLGEVGLSLRELMALRVGDVVPCDVPAEACLEIEGVPVLSGPFGVAKGWRSLRVERWLLDLAAATDPATDRGLRP</sequence>
<evidence type="ECO:0000256" key="3">
    <source>
        <dbReference type="ARBA" id="ARBA00022475"/>
    </source>
</evidence>
<dbReference type="Pfam" id="PF01052">
    <property type="entry name" value="FliMN_C"/>
    <property type="match status" value="1"/>
</dbReference>
<evidence type="ECO:0000313" key="13">
    <source>
        <dbReference type="Proteomes" id="UP000295765"/>
    </source>
</evidence>
<evidence type="ECO:0000313" key="12">
    <source>
        <dbReference type="EMBL" id="TCO79673.1"/>
    </source>
</evidence>
<evidence type="ECO:0000256" key="5">
    <source>
        <dbReference type="ARBA" id="ARBA00022519"/>
    </source>
</evidence>
<feature type="domain" description="Flagellar motor switch protein FliN-like C-terminal" evidence="11">
    <location>
        <begin position="254"/>
        <end position="320"/>
    </location>
</feature>
<dbReference type="PRINTS" id="PR00955">
    <property type="entry name" value="FLGMOTORFLIM"/>
</dbReference>